<keyword evidence="8" id="KW-0547">Nucleotide-binding</keyword>
<name>A0A7M3MGM6_9BACT</name>
<dbReference type="Gene3D" id="3.30.565.10">
    <property type="entry name" value="Histidine kinase-like ATPase, C-terminal domain"/>
    <property type="match status" value="1"/>
</dbReference>
<evidence type="ECO:0000256" key="8">
    <source>
        <dbReference type="ARBA" id="ARBA00022741"/>
    </source>
</evidence>
<feature type="compositionally biased region" description="Basic and acidic residues" evidence="14">
    <location>
        <begin position="578"/>
        <end position="588"/>
    </location>
</feature>
<keyword evidence="9" id="KW-0418">Kinase</keyword>
<dbReference type="InterPro" id="IPR010559">
    <property type="entry name" value="Sig_transdc_His_kin_internal"/>
</dbReference>
<dbReference type="OrthoDB" id="2514702at2"/>
<evidence type="ECO:0000256" key="6">
    <source>
        <dbReference type="ARBA" id="ARBA00022679"/>
    </source>
</evidence>
<keyword evidence="6" id="KW-0808">Transferase</keyword>
<evidence type="ECO:0000256" key="1">
    <source>
        <dbReference type="ARBA" id="ARBA00000085"/>
    </source>
</evidence>
<evidence type="ECO:0000256" key="11">
    <source>
        <dbReference type="ARBA" id="ARBA00022989"/>
    </source>
</evidence>
<dbReference type="Pfam" id="PF02518">
    <property type="entry name" value="HATPase_c"/>
    <property type="match status" value="1"/>
</dbReference>
<feature type="transmembrane region" description="Helical" evidence="15">
    <location>
        <begin position="46"/>
        <end position="65"/>
    </location>
</feature>
<keyword evidence="12" id="KW-0902">Two-component regulatory system</keyword>
<evidence type="ECO:0000313" key="18">
    <source>
        <dbReference type="Proteomes" id="UP000448292"/>
    </source>
</evidence>
<dbReference type="PANTHER" id="PTHR34220:SF7">
    <property type="entry name" value="SENSOR HISTIDINE KINASE YPDA"/>
    <property type="match status" value="1"/>
</dbReference>
<dbReference type="Pfam" id="PF07694">
    <property type="entry name" value="5TM-5TMR_LYT"/>
    <property type="match status" value="1"/>
</dbReference>
<dbReference type="PROSITE" id="PS50109">
    <property type="entry name" value="HIS_KIN"/>
    <property type="match status" value="1"/>
</dbReference>
<evidence type="ECO:0000256" key="12">
    <source>
        <dbReference type="ARBA" id="ARBA00023012"/>
    </source>
</evidence>
<keyword evidence="5" id="KW-0597">Phosphoprotein</keyword>
<dbReference type="GO" id="GO:0005524">
    <property type="term" value="F:ATP binding"/>
    <property type="evidence" value="ECO:0007669"/>
    <property type="project" value="UniProtKB-KW"/>
</dbReference>
<reference evidence="17 18" key="1">
    <citation type="submission" date="2018-06" db="EMBL/GenBank/DDBJ databases">
        <title>Complete genome of Desulfovibrio indonesiensis P37SLT.</title>
        <authorList>
            <person name="Crispim J.S."/>
            <person name="Vidigal P.M.P."/>
            <person name="Silva L.C.F."/>
            <person name="Laguardia C.N."/>
            <person name="Araujo L.C."/>
            <person name="Dias R.S."/>
            <person name="Sousa M.P."/>
            <person name="Paula S.O."/>
            <person name="Silva C."/>
        </authorList>
    </citation>
    <scope>NUCLEOTIDE SEQUENCE [LARGE SCALE GENOMIC DNA]</scope>
    <source>
        <strain evidence="17 18">P37SLT</strain>
    </source>
</reference>
<feature type="transmembrane region" description="Helical" evidence="15">
    <location>
        <begin position="169"/>
        <end position="192"/>
    </location>
</feature>
<feature type="domain" description="Histidine kinase" evidence="16">
    <location>
        <begin position="465"/>
        <end position="570"/>
    </location>
</feature>
<dbReference type="InterPro" id="IPR005467">
    <property type="entry name" value="His_kinase_dom"/>
</dbReference>
<dbReference type="GO" id="GO:0000155">
    <property type="term" value="F:phosphorelay sensor kinase activity"/>
    <property type="evidence" value="ECO:0007669"/>
    <property type="project" value="InterPro"/>
</dbReference>
<dbReference type="InterPro" id="IPR029016">
    <property type="entry name" value="GAF-like_dom_sf"/>
</dbReference>
<dbReference type="GO" id="GO:0005886">
    <property type="term" value="C:plasma membrane"/>
    <property type="evidence" value="ECO:0007669"/>
    <property type="project" value="UniProtKB-SubCell"/>
</dbReference>
<dbReference type="EMBL" id="QMIE01000004">
    <property type="protein sequence ID" value="TVM18474.1"/>
    <property type="molecule type" value="Genomic_DNA"/>
</dbReference>
<dbReference type="InterPro" id="IPR036890">
    <property type="entry name" value="HATPase_C_sf"/>
</dbReference>
<evidence type="ECO:0000259" key="16">
    <source>
        <dbReference type="PROSITE" id="PS50109"/>
    </source>
</evidence>
<feature type="transmembrane region" description="Helical" evidence="15">
    <location>
        <begin position="143"/>
        <end position="162"/>
    </location>
</feature>
<comment type="caution">
    <text evidence="17">The sequence shown here is derived from an EMBL/GenBank/DDBJ whole genome shotgun (WGS) entry which is preliminary data.</text>
</comment>
<keyword evidence="18" id="KW-1185">Reference proteome</keyword>
<comment type="catalytic activity">
    <reaction evidence="1">
        <text>ATP + protein L-histidine = ADP + protein N-phospho-L-histidine.</text>
        <dbReference type="EC" id="2.7.13.3"/>
    </reaction>
</comment>
<keyword evidence="11 15" id="KW-1133">Transmembrane helix</keyword>
<protein>
    <recommendedName>
        <fullName evidence="3">histidine kinase</fullName>
        <ecNumber evidence="3">2.7.13.3</ecNumber>
    </recommendedName>
</protein>
<evidence type="ECO:0000256" key="7">
    <source>
        <dbReference type="ARBA" id="ARBA00022692"/>
    </source>
</evidence>
<evidence type="ECO:0000256" key="13">
    <source>
        <dbReference type="ARBA" id="ARBA00023136"/>
    </source>
</evidence>
<dbReference type="SMART" id="SM00387">
    <property type="entry name" value="HATPase_c"/>
    <property type="match status" value="1"/>
</dbReference>
<evidence type="ECO:0000313" key="17">
    <source>
        <dbReference type="EMBL" id="TVM18474.1"/>
    </source>
</evidence>
<dbReference type="InterPro" id="IPR050640">
    <property type="entry name" value="Bact_2-comp_sensor_kinase"/>
</dbReference>
<dbReference type="GO" id="GO:0071555">
    <property type="term" value="P:cell wall organization"/>
    <property type="evidence" value="ECO:0007669"/>
    <property type="project" value="InterPro"/>
</dbReference>
<proteinExistence type="predicted"/>
<dbReference type="InterPro" id="IPR003594">
    <property type="entry name" value="HATPase_dom"/>
</dbReference>
<dbReference type="Gene3D" id="3.30.450.40">
    <property type="match status" value="1"/>
</dbReference>
<evidence type="ECO:0000256" key="3">
    <source>
        <dbReference type="ARBA" id="ARBA00012438"/>
    </source>
</evidence>
<dbReference type="AlphaFoldDB" id="A0A7M3MGM6"/>
<evidence type="ECO:0000256" key="10">
    <source>
        <dbReference type="ARBA" id="ARBA00022840"/>
    </source>
</evidence>
<feature type="transmembrane region" description="Helical" evidence="15">
    <location>
        <begin position="12"/>
        <end position="34"/>
    </location>
</feature>
<evidence type="ECO:0000256" key="9">
    <source>
        <dbReference type="ARBA" id="ARBA00022777"/>
    </source>
</evidence>
<evidence type="ECO:0000256" key="15">
    <source>
        <dbReference type="SAM" id="Phobius"/>
    </source>
</evidence>
<keyword evidence="10" id="KW-0067">ATP-binding</keyword>
<dbReference type="EC" id="2.7.13.3" evidence="3"/>
<evidence type="ECO:0000256" key="5">
    <source>
        <dbReference type="ARBA" id="ARBA00022553"/>
    </source>
</evidence>
<sequence>MLPDYLPELFIILSQRFGLLLAGGLAVLTLTPIGRISLTRKPSRRLWIAQMLMFGLFGILGTYTGNAVFQSYANLRAMGVITAGLFGGPAMGLGAGLIAGGHRYLIDIGGFSALPCALATVLEGLAAGLVARRLGNRRLHWGWAGGIALVGESLHMALVLLLSRPLGDAIALVQIIAGPMIVVNALGAALFVELLAMQLRFRDKRDSGQAHQILSIVNQTVGMLRRGLNPESARATARIIYDLIPVAAVDIASRDRVLAHVGVGGDHHTTGSAIRTEATKKAMQDGEGVFIRDRSEIGCDVESCPLTEAIIVPLRKSSQIVGCLKLYGTADKPLDHTRFELAKGLADLFSTQLELEDIQIKNQLLAHAEIRRLQAQINPHFLFNSLNTIASFCRTSPRQARELLLDLSHYMRQSLDSSRGFVPFAEELSRVRSYISIEKARFGERIRYEEDVAPEAEAWLAPPLLVQPLVENGVRHGVLGRESGGGVRLTASVENDLLHVTIEDDGVGMAPETIAEMLTTTNEAEHLEGGIGMRNCNSRLEQLFGPEHGLSIESAPGRGTTVRMTIPNTALSSPDAVLEDRQNEESVS</sequence>
<comment type="subcellular location">
    <subcellularLocation>
        <location evidence="2">Cell membrane</location>
        <topology evidence="2">Multi-pass membrane protein</topology>
    </subcellularLocation>
</comment>
<evidence type="ECO:0000256" key="4">
    <source>
        <dbReference type="ARBA" id="ARBA00022475"/>
    </source>
</evidence>
<feature type="transmembrane region" description="Helical" evidence="15">
    <location>
        <begin position="111"/>
        <end position="131"/>
    </location>
</feature>
<keyword evidence="4" id="KW-1003">Cell membrane</keyword>
<feature type="region of interest" description="Disordered" evidence="14">
    <location>
        <begin position="568"/>
        <end position="588"/>
    </location>
</feature>
<evidence type="ECO:0000256" key="14">
    <source>
        <dbReference type="SAM" id="MobiDB-lite"/>
    </source>
</evidence>
<feature type="transmembrane region" description="Helical" evidence="15">
    <location>
        <begin position="77"/>
        <end position="99"/>
    </location>
</feature>
<evidence type="ECO:0000256" key="2">
    <source>
        <dbReference type="ARBA" id="ARBA00004651"/>
    </source>
</evidence>
<keyword evidence="13 15" id="KW-0472">Membrane</keyword>
<organism evidence="17 18">
    <name type="scientific">Oceanidesulfovibrio indonesiensis</name>
    <dbReference type="NCBI Taxonomy" id="54767"/>
    <lineage>
        <taxon>Bacteria</taxon>
        <taxon>Pseudomonadati</taxon>
        <taxon>Thermodesulfobacteriota</taxon>
        <taxon>Desulfovibrionia</taxon>
        <taxon>Desulfovibrionales</taxon>
        <taxon>Desulfovibrionaceae</taxon>
        <taxon>Oceanidesulfovibrio</taxon>
    </lineage>
</organism>
<dbReference type="SUPFAM" id="SSF55874">
    <property type="entry name" value="ATPase domain of HSP90 chaperone/DNA topoisomerase II/histidine kinase"/>
    <property type="match status" value="1"/>
</dbReference>
<dbReference type="RefSeq" id="WP_144302482.1">
    <property type="nucleotide sequence ID" value="NZ_QMIE01000004.1"/>
</dbReference>
<dbReference type="Pfam" id="PF06580">
    <property type="entry name" value="His_kinase"/>
    <property type="match status" value="1"/>
</dbReference>
<dbReference type="Proteomes" id="UP000448292">
    <property type="component" value="Unassembled WGS sequence"/>
</dbReference>
<gene>
    <name evidence="17" type="ORF">DPQ33_06945</name>
</gene>
<dbReference type="InterPro" id="IPR011620">
    <property type="entry name" value="Sig_transdc_His_kinase_LytS_TM"/>
</dbReference>
<dbReference type="PANTHER" id="PTHR34220">
    <property type="entry name" value="SENSOR HISTIDINE KINASE YPDA"/>
    <property type="match status" value="1"/>
</dbReference>
<keyword evidence="7 15" id="KW-0812">Transmembrane</keyword>
<accession>A0A7M3MGM6</accession>